<accession>Q0BWP2</accession>
<dbReference type="InterPro" id="IPR021247">
    <property type="entry name" value="DUF2785"/>
</dbReference>
<dbReference type="Pfam" id="PF10978">
    <property type="entry name" value="DUF2785"/>
    <property type="match status" value="1"/>
</dbReference>
<dbReference type="KEGG" id="hne:HNE_3428"/>
<reference evidence="1 2" key="1">
    <citation type="journal article" date="2006" name="J. Bacteriol.">
        <title>Comparative genomic evidence for a close relationship between the dimorphic prosthecate bacteria Hyphomonas neptunium and Caulobacter crescentus.</title>
        <authorList>
            <person name="Badger J.H."/>
            <person name="Hoover T.R."/>
            <person name="Brun Y.V."/>
            <person name="Weiner R.M."/>
            <person name="Laub M.T."/>
            <person name="Alexandre G."/>
            <person name="Mrazek J."/>
            <person name="Ren Q."/>
            <person name="Paulsen I.T."/>
            <person name="Nelson K.E."/>
            <person name="Khouri H.M."/>
            <person name="Radune D."/>
            <person name="Sosa J."/>
            <person name="Dodson R.J."/>
            <person name="Sullivan S.A."/>
            <person name="Rosovitz M.J."/>
            <person name="Madupu R."/>
            <person name="Brinkac L.M."/>
            <person name="Durkin A.S."/>
            <person name="Daugherty S.C."/>
            <person name="Kothari S.P."/>
            <person name="Giglio M.G."/>
            <person name="Zhou L."/>
            <person name="Haft D.H."/>
            <person name="Selengut J.D."/>
            <person name="Davidsen T.M."/>
            <person name="Yang Q."/>
            <person name="Zafar N."/>
            <person name="Ward N.L."/>
        </authorList>
    </citation>
    <scope>NUCLEOTIDE SEQUENCE [LARGE SCALE GENOMIC DNA]</scope>
    <source>
        <strain evidence="1 2">ATCC 15444</strain>
    </source>
</reference>
<sequence length="282" mass="30505">MPAATPCPPAAELAQRGDERARGEAILDMAQSERETLAIALLPCLGDPDPALRDGVTYTALSQMMRSQLIGSETLAAMKAELLGMLAAEDDPAGFARPFAALVLAEVARTDRVAPWMTPQERAGLIAAADAYLASLTDYRGFDEAEGWRHGVAHAADFLMQLSLNPEITRPQAEAILATVARKVGTPEHAYVFGESERLAAPVMYLARREIFSEADWEAWFSGLWPADDPLRENAYTSEAALTKLHNLRAFSQAIYVSAKASNEATYEPVARGAFALLNSLP</sequence>
<gene>
    <name evidence="1" type="ordered locus">HNE_3428</name>
</gene>
<evidence type="ECO:0000313" key="1">
    <source>
        <dbReference type="EMBL" id="ABI78567.1"/>
    </source>
</evidence>
<evidence type="ECO:0008006" key="3">
    <source>
        <dbReference type="Google" id="ProtNLM"/>
    </source>
</evidence>
<dbReference type="AlphaFoldDB" id="Q0BWP2"/>
<evidence type="ECO:0000313" key="2">
    <source>
        <dbReference type="Proteomes" id="UP000001959"/>
    </source>
</evidence>
<dbReference type="HOGENOM" id="CLU_908594_0_0_5"/>
<dbReference type="Proteomes" id="UP000001959">
    <property type="component" value="Chromosome"/>
</dbReference>
<dbReference type="EMBL" id="CP000158">
    <property type="protein sequence ID" value="ABI78567.1"/>
    <property type="molecule type" value="Genomic_DNA"/>
</dbReference>
<dbReference type="eggNOG" id="ENOG502ZTTN">
    <property type="taxonomic scope" value="Bacteria"/>
</dbReference>
<keyword evidence="2" id="KW-1185">Reference proteome</keyword>
<proteinExistence type="predicted"/>
<protein>
    <recommendedName>
        <fullName evidence="3">DUF2785 domain-containing protein</fullName>
    </recommendedName>
</protein>
<dbReference type="STRING" id="228405.HNE_3428"/>
<organism evidence="1 2">
    <name type="scientific">Hyphomonas neptunium (strain ATCC 15444)</name>
    <dbReference type="NCBI Taxonomy" id="228405"/>
    <lineage>
        <taxon>Bacteria</taxon>
        <taxon>Pseudomonadati</taxon>
        <taxon>Pseudomonadota</taxon>
        <taxon>Alphaproteobacteria</taxon>
        <taxon>Hyphomonadales</taxon>
        <taxon>Hyphomonadaceae</taxon>
        <taxon>Hyphomonas</taxon>
    </lineage>
</organism>
<name>Q0BWP2_HYPNA</name>